<dbReference type="InterPro" id="IPR002686">
    <property type="entry name" value="Transposase_17"/>
</dbReference>
<name>A0A2T5I178_9PROT</name>
<dbReference type="PANTHER" id="PTHR36966:SF1">
    <property type="entry name" value="REP-ASSOCIATED TYROSINE TRANSPOSASE"/>
    <property type="match status" value="1"/>
</dbReference>
<dbReference type="SUPFAM" id="SSF143422">
    <property type="entry name" value="Transposase IS200-like"/>
    <property type="match status" value="1"/>
</dbReference>
<dbReference type="EMBL" id="QAOI01000007">
    <property type="protein sequence ID" value="PTQ77518.1"/>
    <property type="molecule type" value="Genomic_DNA"/>
</dbReference>
<dbReference type="Gene3D" id="3.30.70.1290">
    <property type="entry name" value="Transposase IS200-like"/>
    <property type="match status" value="1"/>
</dbReference>
<evidence type="ECO:0000313" key="3">
    <source>
        <dbReference type="Proteomes" id="UP000244128"/>
    </source>
</evidence>
<evidence type="ECO:0000259" key="1">
    <source>
        <dbReference type="SMART" id="SM01321"/>
    </source>
</evidence>
<proteinExistence type="predicted"/>
<dbReference type="InterPro" id="IPR036515">
    <property type="entry name" value="Transposase_17_sf"/>
</dbReference>
<protein>
    <recommendedName>
        <fullName evidence="1">Transposase IS200-like domain-containing protein</fullName>
    </recommendedName>
</protein>
<dbReference type="SMART" id="SM01321">
    <property type="entry name" value="Y1_Tnp"/>
    <property type="match status" value="1"/>
</dbReference>
<gene>
    <name evidence="2" type="ORF">C8R26_1074</name>
</gene>
<dbReference type="PANTHER" id="PTHR36966">
    <property type="entry name" value="REP-ASSOCIATED TYROSINE TRANSPOSASE"/>
    <property type="match status" value="1"/>
</dbReference>
<dbReference type="InterPro" id="IPR052715">
    <property type="entry name" value="RAYT_transposase"/>
</dbReference>
<sequence>MRPLMRHIACTPNARMVCNQGARNAPLPNNLARILPGTMTFNPNLHHRRSIRLPGYDYSQAGAYFITICTHNRVPLFGEIVDGVMMLNAAGNIVSEEWHKTGQIRHQIALHEFVIMPNHIHGIIQLVGARCTRPDCIGPNCTCPNGIHPDEMHVDSDEQPARIQPGRVQRAPTVPPASIIQRTPTVGDVVRGFKSSVTKRVNALPGASGQRIWQRNYYEHIIRNEDAYLKITEYIQTNPQRWEMDTYYV</sequence>
<feature type="domain" description="Transposase IS200-like" evidence="1">
    <location>
        <begin position="59"/>
        <end position="238"/>
    </location>
</feature>
<dbReference type="GO" id="GO:0043565">
    <property type="term" value="F:sequence-specific DNA binding"/>
    <property type="evidence" value="ECO:0007669"/>
    <property type="project" value="TreeGrafter"/>
</dbReference>
<dbReference type="Proteomes" id="UP000244128">
    <property type="component" value="Unassembled WGS sequence"/>
</dbReference>
<reference evidence="2 3" key="1">
    <citation type="submission" date="2018-04" db="EMBL/GenBank/DDBJ databases">
        <title>Active sludge and wastewater microbial communities from Klosterneuburg, Austria.</title>
        <authorList>
            <person name="Wagner M."/>
        </authorList>
    </citation>
    <scope>NUCLEOTIDE SEQUENCE [LARGE SCALE GENOMIC DNA]</scope>
    <source>
        <strain evidence="2 3">Nm49</strain>
    </source>
</reference>
<comment type="caution">
    <text evidence="2">The sequence shown here is derived from an EMBL/GenBank/DDBJ whole genome shotgun (WGS) entry which is preliminary data.</text>
</comment>
<dbReference type="GO" id="GO:0004803">
    <property type="term" value="F:transposase activity"/>
    <property type="evidence" value="ECO:0007669"/>
    <property type="project" value="InterPro"/>
</dbReference>
<accession>A0A2T5I178</accession>
<evidence type="ECO:0000313" key="2">
    <source>
        <dbReference type="EMBL" id="PTQ77518.1"/>
    </source>
</evidence>
<dbReference type="GO" id="GO:0006313">
    <property type="term" value="P:DNA transposition"/>
    <property type="evidence" value="ECO:0007669"/>
    <property type="project" value="InterPro"/>
</dbReference>
<dbReference type="AlphaFoldDB" id="A0A2T5I178"/>
<organism evidence="2 3">
    <name type="scientific">Nitrosomonas oligotropha</name>
    <dbReference type="NCBI Taxonomy" id="42354"/>
    <lineage>
        <taxon>Bacteria</taxon>
        <taxon>Pseudomonadati</taxon>
        <taxon>Pseudomonadota</taxon>
        <taxon>Betaproteobacteria</taxon>
        <taxon>Nitrosomonadales</taxon>
        <taxon>Nitrosomonadaceae</taxon>
        <taxon>Nitrosomonas</taxon>
    </lineage>
</organism>